<sequence>MIELLMRPAVLGPAVALVAFLIHQCVVAAREWPKLPIIGARKGDWFPYYRAALRNLLDFKAAVLEADEKYRDQAAHIPLLGLPQTVLLPRSETPWITEQPDSVLNGHVRAIEDLQIEYTVTDPSLIHKPLHSKVITTSLTSQIGNLVPDVVDETAWAVEQVWGSPTEYQDVCVYDTMRKVIGHVSNRVFVGKPHCRNPVLLEVGMAYAQDVPLVSTLLKMVWRPLRPLVALFLTIPIHMRTRRFRKILWSAIEQRLADYDARQQGLGEKLGPEPNDFLQWSIKHAKDVGDPYQWKIEALADRILLLNFAAIHTSSFALTNAILELAASKQEYIDELRAEIEGILAEHGGQWNKRALARMQKLDSVMREASRLNSFVTIGVMRAVTAKDGVVTPSGVKIPHGWNVAGHSYPVFHDENIYPGANEFRPFRFAEQRADESIEYVKRAAKAFATTSPDYLAFGHGREACPGRFFASNELKLILAHLVVNYDIEIMKSRPRNMWIGLNRVPPLKATIRIKRRVKS</sequence>
<accession>A0ABR3VBE7</accession>
<evidence type="ECO:0000256" key="5">
    <source>
        <dbReference type="ARBA" id="ARBA00023002"/>
    </source>
</evidence>
<evidence type="ECO:0008006" key="10">
    <source>
        <dbReference type="Google" id="ProtNLM"/>
    </source>
</evidence>
<dbReference type="Proteomes" id="UP001583172">
    <property type="component" value="Unassembled WGS sequence"/>
</dbReference>
<dbReference type="Gene3D" id="1.10.630.10">
    <property type="entry name" value="Cytochrome P450"/>
    <property type="match status" value="1"/>
</dbReference>
<comment type="caution">
    <text evidence="8">The sequence shown here is derived from an EMBL/GenBank/DDBJ whole genome shotgun (WGS) entry which is preliminary data.</text>
</comment>
<keyword evidence="5" id="KW-0560">Oxidoreductase</keyword>
<keyword evidence="4" id="KW-0479">Metal-binding</keyword>
<dbReference type="PANTHER" id="PTHR46206:SF1">
    <property type="entry name" value="P450, PUTATIVE (EUROFUNG)-RELATED"/>
    <property type="match status" value="1"/>
</dbReference>
<reference evidence="8 9" key="1">
    <citation type="journal article" date="2024" name="Commun. Biol.">
        <title>Comparative genomic analysis of thermophilic fungi reveals convergent evolutionary adaptations and gene losses.</title>
        <authorList>
            <person name="Steindorff A.S."/>
            <person name="Aguilar-Pontes M.V."/>
            <person name="Robinson A.J."/>
            <person name="Andreopoulos B."/>
            <person name="LaButti K."/>
            <person name="Kuo A."/>
            <person name="Mondo S."/>
            <person name="Riley R."/>
            <person name="Otillar R."/>
            <person name="Haridas S."/>
            <person name="Lipzen A."/>
            <person name="Grimwood J."/>
            <person name="Schmutz J."/>
            <person name="Clum A."/>
            <person name="Reid I.D."/>
            <person name="Moisan M.C."/>
            <person name="Butler G."/>
            <person name="Nguyen T.T.M."/>
            <person name="Dewar K."/>
            <person name="Conant G."/>
            <person name="Drula E."/>
            <person name="Henrissat B."/>
            <person name="Hansel C."/>
            <person name="Singer S."/>
            <person name="Hutchinson M.I."/>
            <person name="de Vries R.P."/>
            <person name="Natvig D.O."/>
            <person name="Powell A.J."/>
            <person name="Tsang A."/>
            <person name="Grigoriev I.V."/>
        </authorList>
    </citation>
    <scope>NUCLEOTIDE SEQUENCE [LARGE SCALE GENOMIC DNA]</scope>
    <source>
        <strain evidence="8 9">CBS 620.91</strain>
    </source>
</reference>
<evidence type="ECO:0000256" key="1">
    <source>
        <dbReference type="ARBA" id="ARBA00001971"/>
    </source>
</evidence>
<comment type="cofactor">
    <cofactor evidence="1">
        <name>heme</name>
        <dbReference type="ChEBI" id="CHEBI:30413"/>
    </cofactor>
</comment>
<evidence type="ECO:0000313" key="8">
    <source>
        <dbReference type="EMBL" id="KAL1839097.1"/>
    </source>
</evidence>
<dbReference type="PRINTS" id="PR00465">
    <property type="entry name" value="EP450IV"/>
</dbReference>
<evidence type="ECO:0000256" key="7">
    <source>
        <dbReference type="ARBA" id="ARBA00023033"/>
    </source>
</evidence>
<evidence type="ECO:0000256" key="3">
    <source>
        <dbReference type="ARBA" id="ARBA00022617"/>
    </source>
</evidence>
<dbReference type="InterPro" id="IPR001128">
    <property type="entry name" value="Cyt_P450"/>
</dbReference>
<keyword evidence="9" id="KW-1185">Reference proteome</keyword>
<evidence type="ECO:0000256" key="6">
    <source>
        <dbReference type="ARBA" id="ARBA00023004"/>
    </source>
</evidence>
<organism evidence="8 9">
    <name type="scientific">Humicola insolens</name>
    <name type="common">Soft-rot fungus</name>
    <dbReference type="NCBI Taxonomy" id="85995"/>
    <lineage>
        <taxon>Eukaryota</taxon>
        <taxon>Fungi</taxon>
        <taxon>Dikarya</taxon>
        <taxon>Ascomycota</taxon>
        <taxon>Pezizomycotina</taxon>
        <taxon>Sordariomycetes</taxon>
        <taxon>Sordariomycetidae</taxon>
        <taxon>Sordariales</taxon>
        <taxon>Chaetomiaceae</taxon>
        <taxon>Mycothermus</taxon>
    </lineage>
</organism>
<dbReference type="EMBL" id="JAZGSY010000175">
    <property type="protein sequence ID" value="KAL1839097.1"/>
    <property type="molecule type" value="Genomic_DNA"/>
</dbReference>
<dbReference type="CDD" id="cd11041">
    <property type="entry name" value="CYP503A1-like"/>
    <property type="match status" value="1"/>
</dbReference>
<keyword evidence="3" id="KW-0349">Heme</keyword>
<evidence type="ECO:0000256" key="4">
    <source>
        <dbReference type="ARBA" id="ARBA00022723"/>
    </source>
</evidence>
<dbReference type="InterPro" id="IPR036396">
    <property type="entry name" value="Cyt_P450_sf"/>
</dbReference>
<dbReference type="PANTHER" id="PTHR46206">
    <property type="entry name" value="CYTOCHROME P450"/>
    <property type="match status" value="1"/>
</dbReference>
<comment type="similarity">
    <text evidence="2">Belongs to the cytochrome P450 family.</text>
</comment>
<evidence type="ECO:0000313" key="9">
    <source>
        <dbReference type="Proteomes" id="UP001583172"/>
    </source>
</evidence>
<gene>
    <name evidence="8" type="ORF">VTJ49DRAFT_1865</name>
</gene>
<proteinExistence type="inferred from homology"/>
<dbReference type="InterPro" id="IPR002403">
    <property type="entry name" value="Cyt_P450_E_grp-IV"/>
</dbReference>
<keyword evidence="7" id="KW-0503">Monooxygenase</keyword>
<keyword evidence="6" id="KW-0408">Iron</keyword>
<name>A0ABR3VBE7_HUMIN</name>
<dbReference type="SUPFAM" id="SSF48264">
    <property type="entry name" value="Cytochrome P450"/>
    <property type="match status" value="1"/>
</dbReference>
<evidence type="ECO:0000256" key="2">
    <source>
        <dbReference type="ARBA" id="ARBA00010617"/>
    </source>
</evidence>
<dbReference type="Pfam" id="PF00067">
    <property type="entry name" value="p450"/>
    <property type="match status" value="1"/>
</dbReference>
<protein>
    <recommendedName>
        <fullName evidence="10">Cytochrome P450</fullName>
    </recommendedName>
</protein>